<keyword evidence="3" id="KW-1005">Bacterial flagellum biogenesis</keyword>
<feature type="domain" description="Flagellar hook-length control protein-like C-terminal" evidence="5">
    <location>
        <begin position="3"/>
        <end position="74"/>
    </location>
</feature>
<name>A0A6J5F2B5_9BURK</name>
<evidence type="ECO:0000256" key="2">
    <source>
        <dbReference type="ARBA" id="ARBA00009149"/>
    </source>
</evidence>
<dbReference type="InterPro" id="IPR001635">
    <property type="entry name" value="Flag_hook_Flik"/>
</dbReference>
<dbReference type="PRINTS" id="PR01007">
    <property type="entry name" value="FLGHOOKFLIK"/>
</dbReference>
<protein>
    <recommendedName>
        <fullName evidence="5">Flagellar hook-length control protein-like C-terminal domain-containing protein</fullName>
    </recommendedName>
</protein>
<feature type="compositionally biased region" description="Gly residues" evidence="4">
    <location>
        <begin position="87"/>
        <end position="96"/>
    </location>
</feature>
<dbReference type="Gene3D" id="3.30.750.140">
    <property type="match status" value="1"/>
</dbReference>
<gene>
    <name evidence="6" type="ORF">LMG29739_06133</name>
</gene>
<evidence type="ECO:0000256" key="4">
    <source>
        <dbReference type="SAM" id="MobiDB-lite"/>
    </source>
</evidence>
<dbReference type="InterPro" id="IPR052563">
    <property type="entry name" value="FliK"/>
</dbReference>
<dbReference type="PANTHER" id="PTHR37533:SF2">
    <property type="entry name" value="FLAGELLAR HOOK-LENGTH CONTROL PROTEIN"/>
    <property type="match status" value="1"/>
</dbReference>
<feature type="region of interest" description="Disordered" evidence="4">
    <location>
        <begin position="60"/>
        <end position="100"/>
    </location>
</feature>
<dbReference type="AlphaFoldDB" id="A0A6J5F2B5"/>
<dbReference type="CDD" id="cd17470">
    <property type="entry name" value="T3SS_Flik_C"/>
    <property type="match status" value="1"/>
</dbReference>
<dbReference type="GO" id="GO:0044780">
    <property type="term" value="P:bacterial-type flagellum assembly"/>
    <property type="evidence" value="ECO:0007669"/>
    <property type="project" value="InterPro"/>
</dbReference>
<evidence type="ECO:0000256" key="1">
    <source>
        <dbReference type="ARBA" id="ARBA00003944"/>
    </source>
</evidence>
<reference evidence="6 7" key="1">
    <citation type="submission" date="2020-04" db="EMBL/GenBank/DDBJ databases">
        <authorList>
            <person name="De Canck E."/>
        </authorList>
    </citation>
    <scope>NUCLEOTIDE SEQUENCE [LARGE SCALE GENOMIC DNA]</scope>
    <source>
        <strain evidence="6 7">LMG 29739</strain>
    </source>
</reference>
<accession>A0A6J5F2B5</accession>
<dbReference type="PANTHER" id="PTHR37533">
    <property type="entry name" value="FLAGELLAR HOOK-LENGTH CONTROL PROTEIN"/>
    <property type="match status" value="1"/>
</dbReference>
<dbReference type="EMBL" id="CADIKF010000085">
    <property type="protein sequence ID" value="CAB3771827.1"/>
    <property type="molecule type" value="Genomic_DNA"/>
</dbReference>
<dbReference type="Proteomes" id="UP000494329">
    <property type="component" value="Unassembled WGS sequence"/>
</dbReference>
<organism evidence="6 7">
    <name type="scientific">Paraburkholderia solisilvae</name>
    <dbReference type="NCBI Taxonomy" id="624376"/>
    <lineage>
        <taxon>Bacteria</taxon>
        <taxon>Pseudomonadati</taxon>
        <taxon>Pseudomonadota</taxon>
        <taxon>Betaproteobacteria</taxon>
        <taxon>Burkholderiales</taxon>
        <taxon>Burkholderiaceae</taxon>
        <taxon>Paraburkholderia</taxon>
    </lineage>
</organism>
<feature type="compositionally biased region" description="Low complexity" evidence="4">
    <location>
        <begin position="72"/>
        <end position="86"/>
    </location>
</feature>
<comment type="function">
    <text evidence="1">Controls the length of the flagellar hook.</text>
</comment>
<evidence type="ECO:0000259" key="5">
    <source>
        <dbReference type="Pfam" id="PF02120"/>
    </source>
</evidence>
<dbReference type="Pfam" id="PF02120">
    <property type="entry name" value="Flg_hook"/>
    <property type="match status" value="1"/>
</dbReference>
<proteinExistence type="inferred from homology"/>
<dbReference type="GO" id="GO:0009424">
    <property type="term" value="C:bacterial-type flagellum hook"/>
    <property type="evidence" value="ECO:0007669"/>
    <property type="project" value="InterPro"/>
</dbReference>
<comment type="similarity">
    <text evidence="2">Belongs to the FliK family.</text>
</comment>
<keyword evidence="7" id="KW-1185">Reference proteome</keyword>
<sequence>MSNVRQQSAELTLNPAGLGPLQVVLQVADNHAHALFMSQHPQVREAVEAALPKLREAMEQNGISLGSTSVSDGFARQGGQQQAQDGGRSGGTGGRYGDVADNGAATTVAAAVPTRRTVGLVDTFA</sequence>
<dbReference type="InterPro" id="IPR038610">
    <property type="entry name" value="FliK-like_C_sf"/>
</dbReference>
<feature type="compositionally biased region" description="Polar residues" evidence="4">
    <location>
        <begin position="61"/>
        <end position="71"/>
    </location>
</feature>
<evidence type="ECO:0000256" key="3">
    <source>
        <dbReference type="ARBA" id="ARBA00022795"/>
    </source>
</evidence>
<evidence type="ECO:0000313" key="7">
    <source>
        <dbReference type="Proteomes" id="UP000494329"/>
    </source>
</evidence>
<evidence type="ECO:0000313" key="6">
    <source>
        <dbReference type="EMBL" id="CAB3771827.1"/>
    </source>
</evidence>
<dbReference type="InterPro" id="IPR021136">
    <property type="entry name" value="Flagellar_hook_control-like_C"/>
</dbReference>